<dbReference type="OrthoDB" id="8557487at2"/>
<dbReference type="InterPro" id="IPR037097">
    <property type="entry name" value="Photo_RC_H_N_sf"/>
</dbReference>
<keyword evidence="5" id="KW-1185">Reference proteome</keyword>
<dbReference type="Proteomes" id="UP000249065">
    <property type="component" value="Unassembled WGS sequence"/>
</dbReference>
<dbReference type="Gene3D" id="4.10.540.10">
    <property type="entry name" value="Photosynthetic reaction centre, H subunit, N-terminal domain"/>
    <property type="match status" value="1"/>
</dbReference>
<dbReference type="InterPro" id="IPR015810">
    <property type="entry name" value="Photo_RC_H_N"/>
</dbReference>
<protein>
    <submittedName>
        <fullName evidence="4">Photosynthetic reaction center subunit H</fullName>
    </submittedName>
</protein>
<dbReference type="Gene3D" id="3.90.50.10">
    <property type="entry name" value="Photosynthetic Reaction Center, subunit H, domain 2"/>
    <property type="match status" value="1"/>
</dbReference>
<reference evidence="5" key="1">
    <citation type="submission" date="2018-06" db="EMBL/GenBank/DDBJ databases">
        <authorList>
            <person name="Khan S.A."/>
        </authorList>
    </citation>
    <scope>NUCLEOTIDE SEQUENCE [LARGE SCALE GENOMIC DNA]</scope>
    <source>
        <strain evidence="5">DB-1506</strain>
    </source>
</reference>
<dbReference type="GO" id="GO:0019684">
    <property type="term" value="P:photosynthesis, light reaction"/>
    <property type="evidence" value="ECO:0007669"/>
    <property type="project" value="InterPro"/>
</dbReference>
<dbReference type="SUPFAM" id="SSF81490">
    <property type="entry name" value="Photosystem II reaction centre subunit H, transmembrane region"/>
    <property type="match status" value="1"/>
</dbReference>
<dbReference type="InterPro" id="IPR014747">
    <property type="entry name" value="Bac_photo_RC_H_C"/>
</dbReference>
<proteinExistence type="predicted"/>
<dbReference type="NCBIfam" id="TIGR01150">
    <property type="entry name" value="puhA"/>
    <property type="match status" value="1"/>
</dbReference>
<comment type="caution">
    <text evidence="4">The sequence shown here is derived from an EMBL/GenBank/DDBJ whole genome shotgun (WGS) entry which is preliminary data.</text>
</comment>
<dbReference type="AlphaFoldDB" id="A0A327M5I2"/>
<evidence type="ECO:0000259" key="3">
    <source>
        <dbReference type="Pfam" id="PF05239"/>
    </source>
</evidence>
<dbReference type="InterPro" id="IPR005652">
    <property type="entry name" value="Photo_RC_H"/>
</dbReference>
<feature type="domain" description="Photosynthetic reaction centre H subunit N-terminal" evidence="2">
    <location>
        <begin position="5"/>
        <end position="139"/>
    </location>
</feature>
<keyword evidence="1" id="KW-0472">Membrane</keyword>
<feature type="transmembrane region" description="Helical" evidence="1">
    <location>
        <begin position="12"/>
        <end position="31"/>
    </location>
</feature>
<keyword evidence="1" id="KW-0812">Transmembrane</keyword>
<evidence type="ECO:0000313" key="4">
    <source>
        <dbReference type="EMBL" id="RAI57685.1"/>
    </source>
</evidence>
<keyword evidence="1" id="KW-1133">Transmembrane helix</keyword>
<dbReference type="Pfam" id="PF03967">
    <property type="entry name" value="PRCH"/>
    <property type="match status" value="1"/>
</dbReference>
<gene>
    <name evidence="4" type="primary">puhA</name>
    <name evidence="4" type="ORF">DOO78_18000</name>
</gene>
<evidence type="ECO:0000313" key="5">
    <source>
        <dbReference type="Proteomes" id="UP000249065"/>
    </source>
</evidence>
<evidence type="ECO:0000259" key="2">
    <source>
        <dbReference type="Pfam" id="PF03967"/>
    </source>
</evidence>
<dbReference type="GO" id="GO:0030077">
    <property type="term" value="C:plasma membrane light-harvesting complex"/>
    <property type="evidence" value="ECO:0007669"/>
    <property type="project" value="InterPro"/>
</dbReference>
<name>A0A327M5I2_9PROT</name>
<dbReference type="InterPro" id="IPR027275">
    <property type="entry name" value="PRC-brl_dom"/>
</dbReference>
<sequence length="261" mass="28663">MPSATLTNSFDVAALALYSFFLFFIGLVIYLRREDKREGYPLDSDRTTSSGGRVAVQGWPPVPQPKKYLLAHDPRPTEFERQERDLTGLLAPAAGFPGAPMQPLGDPMRDGVGPASYAERLDVPDVTFDEQLPKIVPLRAAPGYHLATEDPDPRGMTVIAADGIATGTVVEAWVDRSETFVRFLEVETAPGGRRVLLPMMLLRIDPARRLINVSSVTAAQFLAAPTPQHPDQITLREEDRITAYFASGHLYATPQRLGPLL</sequence>
<organism evidence="4 5">
    <name type="scientific">Roseicella frigidaeris</name>
    <dbReference type="NCBI Taxonomy" id="2230885"/>
    <lineage>
        <taxon>Bacteria</taxon>
        <taxon>Pseudomonadati</taxon>
        <taxon>Pseudomonadota</taxon>
        <taxon>Alphaproteobacteria</taxon>
        <taxon>Acetobacterales</taxon>
        <taxon>Roseomonadaceae</taxon>
        <taxon>Roseicella</taxon>
    </lineage>
</organism>
<evidence type="ECO:0000256" key="1">
    <source>
        <dbReference type="SAM" id="Phobius"/>
    </source>
</evidence>
<dbReference type="RefSeq" id="WP_111471250.1">
    <property type="nucleotide sequence ID" value="NZ_QLIX01000015.1"/>
</dbReference>
<accession>A0A327M5I2</accession>
<dbReference type="Pfam" id="PF05239">
    <property type="entry name" value="PRC"/>
    <property type="match status" value="1"/>
</dbReference>
<dbReference type="InterPro" id="IPR011033">
    <property type="entry name" value="PRC_barrel-like_sf"/>
</dbReference>
<feature type="domain" description="PRC-barrel" evidence="3">
    <location>
        <begin position="151"/>
        <end position="213"/>
    </location>
</feature>
<dbReference type="EMBL" id="QLIX01000015">
    <property type="protein sequence ID" value="RAI57685.1"/>
    <property type="molecule type" value="Genomic_DNA"/>
</dbReference>
<dbReference type="SUPFAM" id="SSF50346">
    <property type="entry name" value="PRC-barrel domain"/>
    <property type="match status" value="1"/>
</dbReference>